<dbReference type="PANTHER" id="PTHR45811">
    <property type="entry name" value="COPPER TRANSPORT PROTEIN FAMILY-RELATED"/>
    <property type="match status" value="1"/>
</dbReference>
<comment type="similarity">
    <text evidence="5">Belongs to the HIPP family.</text>
</comment>
<dbReference type="OrthoDB" id="691258at2759"/>
<evidence type="ECO:0000256" key="1">
    <source>
        <dbReference type="ARBA" id="ARBA00022481"/>
    </source>
</evidence>
<organism evidence="7 8">
    <name type="scientific">Chenopodium quinoa</name>
    <name type="common">Quinoa</name>
    <dbReference type="NCBI Taxonomy" id="63459"/>
    <lineage>
        <taxon>Eukaryota</taxon>
        <taxon>Viridiplantae</taxon>
        <taxon>Streptophyta</taxon>
        <taxon>Embryophyta</taxon>
        <taxon>Tracheophyta</taxon>
        <taxon>Spermatophyta</taxon>
        <taxon>Magnoliopsida</taxon>
        <taxon>eudicotyledons</taxon>
        <taxon>Gunneridae</taxon>
        <taxon>Pentapetalae</taxon>
        <taxon>Caryophyllales</taxon>
        <taxon>Chenopodiaceae</taxon>
        <taxon>Chenopodioideae</taxon>
        <taxon>Atripliceae</taxon>
        <taxon>Chenopodium</taxon>
    </lineage>
</organism>
<dbReference type="Gramene" id="AUR62031945-RA">
    <property type="protein sequence ID" value="AUR62031945-RA:cds"/>
    <property type="gene ID" value="AUR62031945"/>
</dbReference>
<evidence type="ECO:0000256" key="4">
    <source>
        <dbReference type="ARBA" id="ARBA00023289"/>
    </source>
</evidence>
<dbReference type="AlphaFoldDB" id="A0A803MLY3"/>
<dbReference type="Pfam" id="PF00403">
    <property type="entry name" value="HMA"/>
    <property type="match status" value="1"/>
</dbReference>
<dbReference type="KEGG" id="cqi:110729892"/>
<sequence length="138" mass="15333">MAKKKTVLKVDNNSKKSRKEILKAVAKVEGVEKLEMDVNKGTLTVVGEVEPVPLFKALKKIGQSPEIMNVGPPKPQRCGPYCYCSSCRSSGDQQQKEGWSYPAYPCSVPCNRSWCRHCELVAVEYPPYCNDSGMCSIQ</sequence>
<dbReference type="SUPFAM" id="SSF55008">
    <property type="entry name" value="HMA, heavy metal-associated domain"/>
    <property type="match status" value="1"/>
</dbReference>
<keyword evidence="2" id="KW-0479">Metal-binding</keyword>
<dbReference type="Gene3D" id="3.30.70.100">
    <property type="match status" value="1"/>
</dbReference>
<dbReference type="GeneID" id="110729892"/>
<dbReference type="RefSeq" id="XP_021765369.1">
    <property type="nucleotide sequence ID" value="XM_021909677.1"/>
</dbReference>
<dbReference type="InterPro" id="IPR051863">
    <property type="entry name" value="HIPP"/>
</dbReference>
<evidence type="ECO:0000313" key="7">
    <source>
        <dbReference type="EnsemblPlants" id="AUR62031945-RA:cds"/>
    </source>
</evidence>
<dbReference type="InterPro" id="IPR036163">
    <property type="entry name" value="HMA_dom_sf"/>
</dbReference>
<evidence type="ECO:0000256" key="2">
    <source>
        <dbReference type="ARBA" id="ARBA00022723"/>
    </source>
</evidence>
<dbReference type="Proteomes" id="UP000596660">
    <property type="component" value="Unplaced"/>
</dbReference>
<accession>A0A803MLY3</accession>
<dbReference type="EnsemblPlants" id="AUR62031945-RA">
    <property type="protein sequence ID" value="AUR62031945-RA:cds"/>
    <property type="gene ID" value="AUR62031945"/>
</dbReference>
<name>A0A803MLY3_CHEQI</name>
<keyword evidence="8" id="KW-1185">Reference proteome</keyword>
<keyword evidence="1" id="KW-0488">Methylation</keyword>
<evidence type="ECO:0000256" key="5">
    <source>
        <dbReference type="ARBA" id="ARBA00024045"/>
    </source>
</evidence>
<evidence type="ECO:0000256" key="3">
    <source>
        <dbReference type="ARBA" id="ARBA00023288"/>
    </source>
</evidence>
<keyword evidence="4" id="KW-0636">Prenylation</keyword>
<dbReference type="SMR" id="A0A803MLY3"/>
<keyword evidence="3" id="KW-0449">Lipoprotein</keyword>
<dbReference type="PANTHER" id="PTHR45811:SF33">
    <property type="entry name" value="HEAVY METAL-ASSOCIATED ISOPRENYLATED PLANT PROTEIN 2-RELATED"/>
    <property type="match status" value="1"/>
</dbReference>
<feature type="domain" description="HMA" evidence="6">
    <location>
        <begin position="3"/>
        <end position="66"/>
    </location>
</feature>
<evidence type="ECO:0000259" key="6">
    <source>
        <dbReference type="PROSITE" id="PS50846"/>
    </source>
</evidence>
<protein>
    <recommendedName>
        <fullName evidence="6">HMA domain-containing protein</fullName>
    </recommendedName>
</protein>
<reference evidence="7" key="1">
    <citation type="journal article" date="2017" name="Nature">
        <title>The genome of Chenopodium quinoa.</title>
        <authorList>
            <person name="Jarvis D.E."/>
            <person name="Ho Y.S."/>
            <person name="Lightfoot D.J."/>
            <person name="Schmoeckel S.M."/>
            <person name="Li B."/>
            <person name="Borm T.J.A."/>
            <person name="Ohyanagi H."/>
            <person name="Mineta K."/>
            <person name="Michell C.T."/>
            <person name="Saber N."/>
            <person name="Kharbatia N.M."/>
            <person name="Rupper R.R."/>
            <person name="Sharp A.R."/>
            <person name="Dally N."/>
            <person name="Boughton B.A."/>
            <person name="Woo Y.H."/>
            <person name="Gao G."/>
            <person name="Schijlen E.G.W.M."/>
            <person name="Guo X."/>
            <person name="Momin A.A."/>
            <person name="Negrao S."/>
            <person name="Al-Babili S."/>
            <person name="Gehring C."/>
            <person name="Roessner U."/>
            <person name="Jung C."/>
            <person name="Murphy K."/>
            <person name="Arold S.T."/>
            <person name="Gojobori T."/>
            <person name="van der Linden C.G."/>
            <person name="van Loo E.N."/>
            <person name="Jellen E.N."/>
            <person name="Maughan P.J."/>
            <person name="Tester M."/>
        </authorList>
    </citation>
    <scope>NUCLEOTIDE SEQUENCE [LARGE SCALE GENOMIC DNA]</scope>
    <source>
        <strain evidence="7">cv. PI 614886</strain>
    </source>
</reference>
<dbReference type="OMA" id="ACQEKCE"/>
<reference evidence="7" key="2">
    <citation type="submission" date="2021-03" db="UniProtKB">
        <authorList>
            <consortium name="EnsemblPlants"/>
        </authorList>
    </citation>
    <scope>IDENTIFICATION</scope>
</reference>
<gene>
    <name evidence="7" type="primary">LOC110729892</name>
</gene>
<dbReference type="InterPro" id="IPR006121">
    <property type="entry name" value="HMA_dom"/>
</dbReference>
<dbReference type="PROSITE" id="PS50846">
    <property type="entry name" value="HMA_2"/>
    <property type="match status" value="1"/>
</dbReference>
<proteinExistence type="inferred from homology"/>
<evidence type="ECO:0000313" key="8">
    <source>
        <dbReference type="Proteomes" id="UP000596660"/>
    </source>
</evidence>
<dbReference type="GO" id="GO:0046872">
    <property type="term" value="F:metal ion binding"/>
    <property type="evidence" value="ECO:0007669"/>
    <property type="project" value="UniProtKB-KW"/>
</dbReference>